<name>A0A0F9M924_9ZZZZ</name>
<accession>A0A0F9M924</accession>
<sequence length="285" mass="32970">MTLTTEDIAKLAQGQKIKVKAVRGNAAGTFHNMDMLAGACAIVCRNSPEYLTVSIAYTRLLDAKIHKKFGKPVSRNMIKARLDKLHDIGFLQKREEEIIREGQQPSMRHVYYMGDSKVAPLSSDEKALASSGKFTKKWWSRSWRSAYEMYKPKNRFEEAVFDLMSDTSITTFPTSMEDYRLACNHAFQEELNREDRVDQMISWVILAYIVDIDPTEARDNALKHIVMYAKKYSTPIWLFVQKQMVAFQKMAETGLKFNKSEYEKIVGKDPDFYKTVKEMRKEGKL</sequence>
<reference evidence="1" key="1">
    <citation type="journal article" date="2015" name="Nature">
        <title>Complex archaea that bridge the gap between prokaryotes and eukaryotes.</title>
        <authorList>
            <person name="Spang A."/>
            <person name="Saw J.H."/>
            <person name="Jorgensen S.L."/>
            <person name="Zaremba-Niedzwiedzka K."/>
            <person name="Martijn J."/>
            <person name="Lind A.E."/>
            <person name="van Eijk R."/>
            <person name="Schleper C."/>
            <person name="Guy L."/>
            <person name="Ettema T.J."/>
        </authorList>
    </citation>
    <scope>NUCLEOTIDE SEQUENCE</scope>
</reference>
<proteinExistence type="predicted"/>
<dbReference type="EMBL" id="LAZR01005173">
    <property type="protein sequence ID" value="KKN02204.1"/>
    <property type="molecule type" value="Genomic_DNA"/>
</dbReference>
<protein>
    <submittedName>
        <fullName evidence="1">Uncharacterized protein</fullName>
    </submittedName>
</protein>
<gene>
    <name evidence="1" type="ORF">LCGC14_1119940</name>
</gene>
<evidence type="ECO:0000313" key="1">
    <source>
        <dbReference type="EMBL" id="KKN02204.1"/>
    </source>
</evidence>
<organism evidence="1">
    <name type="scientific">marine sediment metagenome</name>
    <dbReference type="NCBI Taxonomy" id="412755"/>
    <lineage>
        <taxon>unclassified sequences</taxon>
        <taxon>metagenomes</taxon>
        <taxon>ecological metagenomes</taxon>
    </lineage>
</organism>
<dbReference type="AlphaFoldDB" id="A0A0F9M924"/>
<comment type="caution">
    <text evidence="1">The sequence shown here is derived from an EMBL/GenBank/DDBJ whole genome shotgun (WGS) entry which is preliminary data.</text>
</comment>